<organism evidence="1 2">
    <name type="scientific">Eubacterium ruminantium</name>
    <dbReference type="NCBI Taxonomy" id="42322"/>
    <lineage>
        <taxon>Bacteria</taxon>
        <taxon>Bacillati</taxon>
        <taxon>Bacillota</taxon>
        <taxon>Clostridia</taxon>
        <taxon>Eubacteriales</taxon>
        <taxon>Eubacteriaceae</taxon>
        <taxon>Eubacterium</taxon>
    </lineage>
</organism>
<dbReference type="InterPro" id="IPR014718">
    <property type="entry name" value="GH-type_carb-bd"/>
</dbReference>
<keyword evidence="2" id="KW-1185">Reference proteome</keyword>
<protein>
    <submittedName>
        <fullName evidence="1">Uncharacterized protein</fullName>
    </submittedName>
</protein>
<dbReference type="GO" id="GO:0003824">
    <property type="term" value="F:catalytic activity"/>
    <property type="evidence" value="ECO:0007669"/>
    <property type="project" value="InterPro"/>
</dbReference>
<evidence type="ECO:0000313" key="2">
    <source>
        <dbReference type="Proteomes" id="UP000189857"/>
    </source>
</evidence>
<dbReference type="AlphaFoldDB" id="A0A1T4KRL0"/>
<dbReference type="GO" id="GO:0030246">
    <property type="term" value="F:carbohydrate binding"/>
    <property type="evidence" value="ECO:0007669"/>
    <property type="project" value="InterPro"/>
</dbReference>
<name>A0A1T4KRL0_9FIRM</name>
<evidence type="ECO:0000313" key="1">
    <source>
        <dbReference type="EMBL" id="SJZ45055.1"/>
    </source>
</evidence>
<reference evidence="1 2" key="1">
    <citation type="submission" date="2017-02" db="EMBL/GenBank/DDBJ databases">
        <authorList>
            <person name="Peterson S.W."/>
        </authorList>
    </citation>
    <scope>NUCLEOTIDE SEQUENCE [LARGE SCALE GENOMIC DNA]</scope>
    <source>
        <strain evidence="1 2">ATCC 17233</strain>
    </source>
</reference>
<gene>
    <name evidence="1" type="ORF">SAMN02745110_00535</name>
</gene>
<accession>A0A1T4KRL0</accession>
<dbReference type="InterPro" id="IPR011013">
    <property type="entry name" value="Gal_mutarotase_sf_dom"/>
</dbReference>
<dbReference type="SUPFAM" id="SSF74650">
    <property type="entry name" value="Galactose mutarotase-like"/>
    <property type="match status" value="1"/>
</dbReference>
<dbReference type="RefSeq" id="WP_078786198.1">
    <property type="nucleotide sequence ID" value="NZ_FMTO01000003.1"/>
</dbReference>
<proteinExistence type="predicted"/>
<sequence>MFYIENDRLKAGFEAHGAELRSLVDKTTGEEYMWCGDPAFWGRVSPVLFPVVGNYKNMLIANLNMGYQLMNRRAGE</sequence>
<dbReference type="EMBL" id="FUXA01000004">
    <property type="protein sequence ID" value="SJZ45055.1"/>
    <property type="molecule type" value="Genomic_DNA"/>
</dbReference>
<dbReference type="GO" id="GO:0005975">
    <property type="term" value="P:carbohydrate metabolic process"/>
    <property type="evidence" value="ECO:0007669"/>
    <property type="project" value="InterPro"/>
</dbReference>
<dbReference type="Proteomes" id="UP000189857">
    <property type="component" value="Unassembled WGS sequence"/>
</dbReference>
<dbReference type="Gene3D" id="2.70.98.10">
    <property type="match status" value="1"/>
</dbReference>